<feature type="transmembrane region" description="Helical" evidence="1">
    <location>
        <begin position="146"/>
        <end position="164"/>
    </location>
</feature>
<reference evidence="2" key="2">
    <citation type="journal article" date="2021" name="PeerJ">
        <title>Extensive microbial diversity within the chicken gut microbiome revealed by metagenomics and culture.</title>
        <authorList>
            <person name="Gilroy R."/>
            <person name="Ravi A."/>
            <person name="Getino M."/>
            <person name="Pursley I."/>
            <person name="Horton D.L."/>
            <person name="Alikhan N.F."/>
            <person name="Baker D."/>
            <person name="Gharbi K."/>
            <person name="Hall N."/>
            <person name="Watson M."/>
            <person name="Adriaenssens E.M."/>
            <person name="Foster-Nyarko E."/>
            <person name="Jarju S."/>
            <person name="Secka A."/>
            <person name="Antonio M."/>
            <person name="Oren A."/>
            <person name="Chaudhuri R.R."/>
            <person name="La Ragione R."/>
            <person name="Hildebrand F."/>
            <person name="Pallen M.J."/>
        </authorList>
    </citation>
    <scope>NUCLEOTIDE SEQUENCE</scope>
    <source>
        <strain evidence="2">10532</strain>
    </source>
</reference>
<feature type="transmembrane region" description="Helical" evidence="1">
    <location>
        <begin position="214"/>
        <end position="231"/>
    </location>
</feature>
<keyword evidence="1" id="KW-0472">Membrane</keyword>
<comment type="caution">
    <text evidence="2">The sequence shown here is derived from an EMBL/GenBank/DDBJ whole genome shotgun (WGS) entry which is preliminary data.</text>
</comment>
<feature type="transmembrane region" description="Helical" evidence="1">
    <location>
        <begin position="286"/>
        <end position="313"/>
    </location>
</feature>
<feature type="transmembrane region" description="Helical" evidence="1">
    <location>
        <begin position="184"/>
        <end position="202"/>
    </location>
</feature>
<feature type="transmembrane region" description="Helical" evidence="1">
    <location>
        <begin position="53"/>
        <end position="69"/>
    </location>
</feature>
<name>A0A9D9N1M5_9SPIR</name>
<feature type="transmembrane region" description="Helical" evidence="1">
    <location>
        <begin position="89"/>
        <end position="109"/>
    </location>
</feature>
<keyword evidence="1" id="KW-1133">Transmembrane helix</keyword>
<dbReference type="PROSITE" id="PS51257">
    <property type="entry name" value="PROKAR_LIPOPROTEIN"/>
    <property type="match status" value="1"/>
</dbReference>
<dbReference type="Proteomes" id="UP000823638">
    <property type="component" value="Unassembled WGS sequence"/>
</dbReference>
<proteinExistence type="predicted"/>
<organism evidence="2 3">
    <name type="scientific">Candidatus Gallitreponema excrementavium</name>
    <dbReference type="NCBI Taxonomy" id="2840840"/>
    <lineage>
        <taxon>Bacteria</taxon>
        <taxon>Pseudomonadati</taxon>
        <taxon>Spirochaetota</taxon>
        <taxon>Spirochaetia</taxon>
        <taxon>Spirochaetales</taxon>
        <taxon>Candidatus Gallitreponema</taxon>
    </lineage>
</organism>
<dbReference type="AlphaFoldDB" id="A0A9D9N1M5"/>
<evidence type="ECO:0000313" key="3">
    <source>
        <dbReference type="Proteomes" id="UP000823638"/>
    </source>
</evidence>
<feature type="transmembrane region" description="Helical" evidence="1">
    <location>
        <begin position="261"/>
        <end position="280"/>
    </location>
</feature>
<evidence type="ECO:0000256" key="1">
    <source>
        <dbReference type="SAM" id="Phobius"/>
    </source>
</evidence>
<feature type="transmembrane region" description="Helical" evidence="1">
    <location>
        <begin position="25"/>
        <end position="47"/>
    </location>
</feature>
<feature type="transmembrane region" description="Helical" evidence="1">
    <location>
        <begin position="115"/>
        <end position="134"/>
    </location>
</feature>
<keyword evidence="1" id="KW-0812">Transmembrane</keyword>
<protein>
    <submittedName>
        <fullName evidence="2">Uncharacterized protein</fullName>
    </submittedName>
</protein>
<sequence>MNMVKNIYSSVLEPLSHLIPKKTPVSALFITGCLIASISFGVCTILFRNGMYGVDIALPALVCVSFILFECGNLKEIHSEGKNIIQEFIYFSLSILTQGFYIGTIFLIYGIEDKFFLLAVFFLFFLQAGIICLDRLQHNTEERFRVFNLTGFFLILFFSVLNLVEPARKLLSGVIFTFADYDVSLIELLLVPVCLLLVFAIYKSLRVIHENKVSLFLFSFSSVIFGFFVVYTGNLSFSLVSLIFYNWIYSLSVLKSLGRVSIQPFFDFICPVLLVVSFVLEKTDIVYMMPIAVIVSMAYLVCISGTLIFLFMLRNKDLLFIKKQSAEN</sequence>
<evidence type="ECO:0000313" key="2">
    <source>
        <dbReference type="EMBL" id="MBO8457141.1"/>
    </source>
</evidence>
<accession>A0A9D9N1M5</accession>
<dbReference type="EMBL" id="JADIMM010000033">
    <property type="protein sequence ID" value="MBO8457141.1"/>
    <property type="molecule type" value="Genomic_DNA"/>
</dbReference>
<reference evidence="2" key="1">
    <citation type="submission" date="2020-10" db="EMBL/GenBank/DDBJ databases">
        <authorList>
            <person name="Gilroy R."/>
        </authorList>
    </citation>
    <scope>NUCLEOTIDE SEQUENCE</scope>
    <source>
        <strain evidence="2">10532</strain>
    </source>
</reference>
<gene>
    <name evidence="2" type="ORF">IAA81_02800</name>
</gene>